<protein>
    <recommendedName>
        <fullName evidence="3">CCHC-type domain-containing protein</fullName>
    </recommendedName>
</protein>
<evidence type="ECO:0000313" key="5">
    <source>
        <dbReference type="Proteomes" id="UP000275267"/>
    </source>
</evidence>
<evidence type="ECO:0000256" key="1">
    <source>
        <dbReference type="PROSITE-ProRule" id="PRU00047"/>
    </source>
</evidence>
<dbReference type="EMBL" id="PQIB02000001">
    <property type="protein sequence ID" value="RLN40142.1"/>
    <property type="molecule type" value="Genomic_DNA"/>
</dbReference>
<dbReference type="STRING" id="4540.A0A3L6TIJ4"/>
<dbReference type="AlphaFoldDB" id="A0A3L6TIJ4"/>
<feature type="region of interest" description="Disordered" evidence="2">
    <location>
        <begin position="206"/>
        <end position="246"/>
    </location>
</feature>
<feature type="domain" description="CCHC-type" evidence="3">
    <location>
        <begin position="254"/>
        <end position="269"/>
    </location>
</feature>
<keyword evidence="1" id="KW-0863">Zinc-finger</keyword>
<evidence type="ECO:0000259" key="3">
    <source>
        <dbReference type="PROSITE" id="PS50158"/>
    </source>
</evidence>
<evidence type="ECO:0000313" key="4">
    <source>
        <dbReference type="EMBL" id="RLN40142.1"/>
    </source>
</evidence>
<dbReference type="GO" id="GO:0008270">
    <property type="term" value="F:zinc ion binding"/>
    <property type="evidence" value="ECO:0007669"/>
    <property type="project" value="UniProtKB-KW"/>
</dbReference>
<feature type="compositionally biased region" description="Basic residues" evidence="2">
    <location>
        <begin position="215"/>
        <end position="235"/>
    </location>
</feature>
<dbReference type="Pfam" id="PF14223">
    <property type="entry name" value="Retrotran_gag_2"/>
    <property type="match status" value="1"/>
</dbReference>
<evidence type="ECO:0000256" key="2">
    <source>
        <dbReference type="SAM" id="MobiDB-lite"/>
    </source>
</evidence>
<dbReference type="OrthoDB" id="1633296at2759"/>
<dbReference type="InterPro" id="IPR036875">
    <property type="entry name" value="Znf_CCHC_sf"/>
</dbReference>
<organism evidence="4 5">
    <name type="scientific">Panicum miliaceum</name>
    <name type="common">Proso millet</name>
    <name type="synonym">Broomcorn millet</name>
    <dbReference type="NCBI Taxonomy" id="4540"/>
    <lineage>
        <taxon>Eukaryota</taxon>
        <taxon>Viridiplantae</taxon>
        <taxon>Streptophyta</taxon>
        <taxon>Embryophyta</taxon>
        <taxon>Tracheophyta</taxon>
        <taxon>Spermatophyta</taxon>
        <taxon>Magnoliopsida</taxon>
        <taxon>Liliopsida</taxon>
        <taxon>Poales</taxon>
        <taxon>Poaceae</taxon>
        <taxon>PACMAD clade</taxon>
        <taxon>Panicoideae</taxon>
        <taxon>Panicodae</taxon>
        <taxon>Paniceae</taxon>
        <taxon>Panicinae</taxon>
        <taxon>Panicum</taxon>
        <taxon>Panicum sect. Panicum</taxon>
    </lineage>
</organism>
<gene>
    <name evidence="4" type="ORF">C2845_PM01G37480</name>
</gene>
<comment type="caution">
    <text evidence="4">The sequence shown here is derived from an EMBL/GenBank/DDBJ whole genome shotgun (WGS) entry which is preliminary data.</text>
</comment>
<dbReference type="InterPro" id="IPR001878">
    <property type="entry name" value="Znf_CCHC"/>
</dbReference>
<feature type="compositionally biased region" description="Basic and acidic residues" evidence="2">
    <location>
        <begin position="236"/>
        <end position="245"/>
    </location>
</feature>
<dbReference type="GO" id="GO:0003676">
    <property type="term" value="F:nucleic acid binding"/>
    <property type="evidence" value="ECO:0007669"/>
    <property type="project" value="InterPro"/>
</dbReference>
<dbReference type="Proteomes" id="UP000275267">
    <property type="component" value="Unassembled WGS sequence"/>
</dbReference>
<reference evidence="5" key="1">
    <citation type="journal article" date="2019" name="Nat. Commun.">
        <title>The genome of broomcorn millet.</title>
        <authorList>
            <person name="Zou C."/>
            <person name="Miki D."/>
            <person name="Li D."/>
            <person name="Tang Q."/>
            <person name="Xiao L."/>
            <person name="Rajput S."/>
            <person name="Deng P."/>
            <person name="Jia W."/>
            <person name="Huang R."/>
            <person name="Zhang M."/>
            <person name="Sun Y."/>
            <person name="Hu J."/>
            <person name="Fu X."/>
            <person name="Schnable P.S."/>
            <person name="Li F."/>
            <person name="Zhang H."/>
            <person name="Feng B."/>
            <person name="Zhu X."/>
            <person name="Liu R."/>
            <person name="Schnable J.C."/>
            <person name="Zhu J.-K."/>
            <person name="Zhang H."/>
        </authorList>
    </citation>
    <scope>NUCLEOTIDE SEQUENCE [LARGE SCALE GENOMIC DNA]</scope>
</reference>
<sequence>MTYINGVSQLGGDNFVKWKTEIGFILLTMDKDHSLRMPAPVAPVSQGTEDTTLAARTAAYEKEKERREHSDRVALSVMNITINPSIRGAIEKEPKNAKDFMNKIESYFKGCDKANASILLSQLVKAKYNGQDSVREHIMGMVNMRDKLQDLDCPFNDAALLHHIMMSLSSVFEPFKINYNASDQKWDITTLVSKCAQEEERLRSQNPDFANIVRHERHSGGNKRVSRPNKTKKGKKPYEAPRRNDPSAPKKLLCYHCDNEGHERKDCPKFKAWCERKGDNDIISLVDESFYAYFPLSTWWIDSGATTILVTNSSQGLSGVRTIRKGLES</sequence>
<dbReference type="PANTHER" id="PTHR35317:SF23">
    <property type="entry name" value="OS04G0629600 PROTEIN"/>
    <property type="match status" value="1"/>
</dbReference>
<keyword evidence="1" id="KW-0479">Metal-binding</keyword>
<dbReference type="PANTHER" id="PTHR35317">
    <property type="entry name" value="OS04G0629600 PROTEIN"/>
    <property type="match status" value="1"/>
</dbReference>
<name>A0A3L6TIJ4_PANMI</name>
<accession>A0A3L6TIJ4</accession>
<proteinExistence type="predicted"/>
<keyword evidence="5" id="KW-1185">Reference proteome</keyword>
<dbReference type="SUPFAM" id="SSF57756">
    <property type="entry name" value="Retrovirus zinc finger-like domains"/>
    <property type="match status" value="1"/>
</dbReference>
<keyword evidence="1" id="KW-0862">Zinc</keyword>
<dbReference type="PROSITE" id="PS50158">
    <property type="entry name" value="ZF_CCHC"/>
    <property type="match status" value="1"/>
</dbReference>